<organism evidence="1 2">
    <name type="scientific">Paenibacillus glycinis</name>
    <dbReference type="NCBI Taxonomy" id="2697035"/>
    <lineage>
        <taxon>Bacteria</taxon>
        <taxon>Bacillati</taxon>
        <taxon>Bacillota</taxon>
        <taxon>Bacilli</taxon>
        <taxon>Bacillales</taxon>
        <taxon>Paenibacillaceae</taxon>
        <taxon>Paenibacillus</taxon>
    </lineage>
</organism>
<dbReference type="RefSeq" id="WP_161744336.1">
    <property type="nucleotide sequence ID" value="NZ_JAAAMV010000012.1"/>
</dbReference>
<evidence type="ECO:0000313" key="1">
    <source>
        <dbReference type="EMBL" id="NBD25536.1"/>
    </source>
</evidence>
<accession>A0ABW9XSM3</accession>
<protein>
    <recommendedName>
        <fullName evidence="3">Nucleotidyltransferase family protein</fullName>
    </recommendedName>
</protein>
<dbReference type="Proteomes" id="UP000665561">
    <property type="component" value="Unassembled WGS sequence"/>
</dbReference>
<name>A0ABW9XSM3_9BACL</name>
<proteinExistence type="predicted"/>
<evidence type="ECO:0008006" key="3">
    <source>
        <dbReference type="Google" id="ProtNLM"/>
    </source>
</evidence>
<comment type="caution">
    <text evidence="1">The sequence shown here is derived from an EMBL/GenBank/DDBJ whole genome shotgun (WGS) entry which is preliminary data.</text>
</comment>
<gene>
    <name evidence="1" type="ORF">GT019_16770</name>
</gene>
<keyword evidence="2" id="KW-1185">Reference proteome</keyword>
<reference evidence="1 2" key="1">
    <citation type="submission" date="2020-01" db="EMBL/GenBank/DDBJ databases">
        <title>Paenibacillus soybeanensis sp. nov. isolated from the nodules of soybean (Glycine max(L.) Merr).</title>
        <authorList>
            <person name="Wang H."/>
        </authorList>
    </citation>
    <scope>NUCLEOTIDE SEQUENCE [LARGE SCALE GENOMIC DNA]</scope>
    <source>
        <strain evidence="1 2">T1</strain>
    </source>
</reference>
<sequence length="458" mass="53413">MSVIEFEMLKWALNNEEGLSSIQIEEEKLIKSVKYHRLSGRILKKTEKINKNPFSDYVIDNLNKLQEEAHISHSSQISFLRELSSIVDNIGPIIPIKGFTTYAHTGDERAIRFSLDLDIFFIDSAVLNTILLNMGYIDNFTGVGHEFSKLTKENVQLDIELHNWFTIFKNPQKGHAQEGEIHQKQINYEQMLENTVKGSTEDTKDLIIPNIHTLVLIKCSHLFKNYLNFEKPLRLNELVEIMELSLDNKFRIHKFYELVDKFEGQDAVSFVGYLLKEVFNKNTLGLSGDPWLYTYNAVEIFTDSTKLNEYIKRIHPNIVILSPFTPTYLPVETSYLWIGETEKEFPYEIYFLNENNILLVQLKIPLSPFEQNRGRVVMKFDYWKTLYLVFEKGELLETGGIATSKLSKSSTEYCFNIEIPISQIRINDSNEIHSIIQFYKFNKKNECIYEVVPIEIKI</sequence>
<evidence type="ECO:0000313" key="2">
    <source>
        <dbReference type="Proteomes" id="UP000665561"/>
    </source>
</evidence>
<dbReference type="EMBL" id="JAAAMV010000012">
    <property type="protein sequence ID" value="NBD25536.1"/>
    <property type="molecule type" value="Genomic_DNA"/>
</dbReference>